<dbReference type="GeneID" id="5545502"/>
<dbReference type="OrthoDB" id="6159137at2759"/>
<feature type="compositionally biased region" description="Polar residues" evidence="3">
    <location>
        <begin position="632"/>
        <end position="653"/>
    </location>
</feature>
<feature type="compositionally biased region" description="Low complexity" evidence="3">
    <location>
        <begin position="740"/>
        <end position="751"/>
    </location>
</feature>
<dbReference type="Proteomes" id="UP000000267">
    <property type="component" value="Unassembled WGS sequence"/>
</dbReference>
<dbReference type="PROSITE" id="PS50102">
    <property type="entry name" value="RRM"/>
    <property type="match status" value="3"/>
</dbReference>
<dbReference type="SUPFAM" id="SSF54928">
    <property type="entry name" value="RNA-binding domain, RBD"/>
    <property type="match status" value="3"/>
</dbReference>
<dbReference type="AlphaFoldDB" id="A7TK65"/>
<dbReference type="GO" id="GO:2000134">
    <property type="term" value="P:negative regulation of G1/S transition of mitotic cell cycle"/>
    <property type="evidence" value="ECO:0007669"/>
    <property type="project" value="EnsemblFungi"/>
</dbReference>
<proteinExistence type="predicted"/>
<dbReference type="FunCoup" id="A7TK65">
    <property type="interactions" value="267"/>
</dbReference>
<dbReference type="HOGENOM" id="CLU_018630_0_0_1"/>
<evidence type="ECO:0000256" key="1">
    <source>
        <dbReference type="ARBA" id="ARBA00022884"/>
    </source>
</evidence>
<gene>
    <name evidence="5" type="ORF">Kpol_1062p7</name>
</gene>
<dbReference type="STRING" id="436907.A7TK65"/>
<dbReference type="OMA" id="INYHVER"/>
<dbReference type="InterPro" id="IPR035979">
    <property type="entry name" value="RBD_domain_sf"/>
</dbReference>
<evidence type="ECO:0000313" key="6">
    <source>
        <dbReference type="Proteomes" id="UP000000267"/>
    </source>
</evidence>
<dbReference type="eggNOG" id="KOG0108">
    <property type="taxonomic scope" value="Eukaryota"/>
</dbReference>
<dbReference type="SMART" id="SM00360">
    <property type="entry name" value="RRM"/>
    <property type="match status" value="3"/>
</dbReference>
<dbReference type="InParanoid" id="A7TK65"/>
<evidence type="ECO:0000313" key="5">
    <source>
        <dbReference type="EMBL" id="EDO17300.1"/>
    </source>
</evidence>
<feature type="compositionally biased region" description="Basic and acidic residues" evidence="3">
    <location>
        <begin position="309"/>
        <end position="319"/>
    </location>
</feature>
<feature type="domain" description="RRM" evidence="4">
    <location>
        <begin position="142"/>
        <end position="220"/>
    </location>
</feature>
<dbReference type="PANTHER" id="PTHR48027">
    <property type="entry name" value="HETEROGENEOUS NUCLEAR RIBONUCLEOPROTEIN 87F-RELATED"/>
    <property type="match status" value="1"/>
</dbReference>
<feature type="region of interest" description="Disordered" evidence="3">
    <location>
        <begin position="294"/>
        <end position="327"/>
    </location>
</feature>
<dbReference type="InterPro" id="IPR052462">
    <property type="entry name" value="SLIRP/GR-RBP-like"/>
</dbReference>
<evidence type="ECO:0000259" key="4">
    <source>
        <dbReference type="PROSITE" id="PS50102"/>
    </source>
</evidence>
<keyword evidence="6" id="KW-1185">Reference proteome</keyword>
<keyword evidence="1 2" id="KW-0694">RNA-binding</keyword>
<dbReference type="Pfam" id="PF00076">
    <property type="entry name" value="RRM_1"/>
    <property type="match status" value="1"/>
</dbReference>
<dbReference type="Gene3D" id="3.30.70.330">
    <property type="match status" value="3"/>
</dbReference>
<organism evidence="6">
    <name type="scientific">Vanderwaltozyma polyspora (strain ATCC 22028 / DSM 70294 / BCRC 21397 / CBS 2163 / NBRC 10782 / NRRL Y-8283 / UCD 57-17)</name>
    <name type="common">Kluyveromyces polysporus</name>
    <dbReference type="NCBI Taxonomy" id="436907"/>
    <lineage>
        <taxon>Eukaryota</taxon>
        <taxon>Fungi</taxon>
        <taxon>Dikarya</taxon>
        <taxon>Ascomycota</taxon>
        <taxon>Saccharomycotina</taxon>
        <taxon>Saccharomycetes</taxon>
        <taxon>Saccharomycetales</taxon>
        <taxon>Saccharomycetaceae</taxon>
        <taxon>Vanderwaltozyma</taxon>
    </lineage>
</organism>
<evidence type="ECO:0000256" key="2">
    <source>
        <dbReference type="PROSITE-ProRule" id="PRU00176"/>
    </source>
</evidence>
<protein>
    <recommendedName>
        <fullName evidence="4">RRM domain-containing protein</fullName>
    </recommendedName>
</protein>
<dbReference type="CDD" id="cd00590">
    <property type="entry name" value="RRM_SF"/>
    <property type="match status" value="1"/>
</dbReference>
<sequence>MSNVVSELEQLANTNLITIRIKWLEESSENEVSQFHDIIHNHKGFVTSRAFIEDYEYLRDEERLKVLEENKEVFLFEQGSKDLDISSPALSEGNYDSVIQAQFKNSETLHTVASILLDKTKSQDGVTNWSVSINEHALTHPGNLYIKGIPKDLSIDDLVPVFSTFGDIISMKIIQDSITGISLGYGFLSYRLGSQSSSCMSKLNGQIMNGSTLFINYHVERKERERIYWDHFKENTDSKKFRGVFIGNLPIVNPNDNELITPEQVLSKFKEELSKDIPVDVIISYYFPKQNSQSNLEYSDTEDASIKSPKNDDNLNREGDNEETCPSQFEDCPLKGYGFIKFSNHEYAVLAIEKFKEFEWFGHKLTVNKAIQNKPHHSGHNEKLSTSASTMVSNPTPPLNIKNFGNPNFNNFGTYQCYFPYGIPPSANLQSYYAKSSPSSLPMSSDNENSSMDSIEAHQISNGVIRNGEFLDGYNCYNNIPFTNSYMNGTHSLYMFNGHYNYYPNSYNNSMKFGYPRPMKDQQESNIYIKHIPFSWKDEDLYEYYKKYGEVISAKVITVGGSKNKDSKSELKGSDAPVGTSKGYGFVYFKNPIDASRAILETDRRKLDKDHTLHVSFAQKRSRSIDDDSYEANVNQNHNSSFQNSKNGNSRRFSYNDYSPNYYNNYQYMNNMRQQHRHSIGHFSQNTPNYIANATHWNMHMMQPVTPINLTTPAFISRTSPISMPYMLPQQAAVNGKIDNNNNNNNNHNTNLKLPRQEND</sequence>
<accession>A7TK65</accession>
<feature type="region of interest" description="Disordered" evidence="3">
    <location>
        <begin position="735"/>
        <end position="760"/>
    </location>
</feature>
<feature type="domain" description="RRM" evidence="4">
    <location>
        <begin position="242"/>
        <end position="372"/>
    </location>
</feature>
<dbReference type="GO" id="GO:0010494">
    <property type="term" value="C:cytoplasmic stress granule"/>
    <property type="evidence" value="ECO:0007669"/>
    <property type="project" value="EnsemblFungi"/>
</dbReference>
<evidence type="ECO:0000256" key="3">
    <source>
        <dbReference type="SAM" id="MobiDB-lite"/>
    </source>
</evidence>
<name>A7TK65_VANPO</name>
<dbReference type="RefSeq" id="XP_001645158.1">
    <property type="nucleotide sequence ID" value="XM_001645108.1"/>
</dbReference>
<dbReference type="PhylomeDB" id="A7TK65"/>
<feature type="region of interest" description="Disordered" evidence="3">
    <location>
        <begin position="373"/>
        <end position="392"/>
    </location>
</feature>
<feature type="domain" description="RRM" evidence="4">
    <location>
        <begin position="525"/>
        <end position="620"/>
    </location>
</feature>
<dbReference type="EMBL" id="DS480406">
    <property type="protein sequence ID" value="EDO17300.1"/>
    <property type="molecule type" value="Genomic_DNA"/>
</dbReference>
<dbReference type="InterPro" id="IPR012677">
    <property type="entry name" value="Nucleotide-bd_a/b_plait_sf"/>
</dbReference>
<reference evidence="5 6" key="1">
    <citation type="journal article" date="2007" name="Proc. Natl. Acad. Sci. U.S.A.">
        <title>Independent sorting-out of thousands of duplicated gene pairs in two yeast species descended from a whole-genome duplication.</title>
        <authorList>
            <person name="Scannell D.R."/>
            <person name="Frank A.C."/>
            <person name="Conant G.C."/>
            <person name="Byrne K.P."/>
            <person name="Woolfit M."/>
            <person name="Wolfe K.H."/>
        </authorList>
    </citation>
    <scope>NUCLEOTIDE SEQUENCE [LARGE SCALE GENOMIC DNA]</scope>
    <source>
        <strain evidence="6">ATCC 22028 / DSM 70294 / BCRC 21397 / CBS 2163 / NBRC 10782 / NRRL Y-8283 / UCD 57-17</strain>
    </source>
</reference>
<dbReference type="KEGG" id="vpo:Kpol_1062p7"/>
<feature type="region of interest" description="Disordered" evidence="3">
    <location>
        <begin position="627"/>
        <end position="656"/>
    </location>
</feature>
<dbReference type="InterPro" id="IPR000504">
    <property type="entry name" value="RRM_dom"/>
</dbReference>
<dbReference type="GO" id="GO:0003723">
    <property type="term" value="F:RNA binding"/>
    <property type="evidence" value="ECO:0007669"/>
    <property type="project" value="UniProtKB-UniRule"/>
</dbReference>